<gene>
    <name evidence="3" type="ORF">SAMN05444169_3695</name>
</gene>
<dbReference type="InterPro" id="IPR006119">
    <property type="entry name" value="Resolv_N"/>
</dbReference>
<dbReference type="Proteomes" id="UP000190675">
    <property type="component" value="Chromosome I"/>
</dbReference>
<dbReference type="PANTHER" id="PTHR30461">
    <property type="entry name" value="DNA-INVERTASE FROM LAMBDOID PROPHAGE"/>
    <property type="match status" value="1"/>
</dbReference>
<dbReference type="Gene3D" id="3.90.1750.20">
    <property type="entry name" value="Putative Large Serine Recombinase, Chain B, Domain 2"/>
    <property type="match status" value="1"/>
</dbReference>
<dbReference type="InterPro" id="IPR036162">
    <property type="entry name" value="Resolvase-like_N_sf"/>
</dbReference>
<dbReference type="Pfam" id="PF07508">
    <property type="entry name" value="Recombinase"/>
    <property type="match status" value="1"/>
</dbReference>
<dbReference type="Pfam" id="PF00239">
    <property type="entry name" value="Resolvase"/>
    <property type="match status" value="1"/>
</dbReference>
<dbReference type="EMBL" id="LT670818">
    <property type="protein sequence ID" value="SHG69327.1"/>
    <property type="molecule type" value="Genomic_DNA"/>
</dbReference>
<name>A0A1M5LWA2_9BRAD</name>
<evidence type="ECO:0000259" key="1">
    <source>
        <dbReference type="PROSITE" id="PS51736"/>
    </source>
</evidence>
<dbReference type="CDD" id="cd00338">
    <property type="entry name" value="Ser_Recombinase"/>
    <property type="match status" value="1"/>
</dbReference>
<feature type="domain" description="Resolvase/invertase-type recombinase catalytic" evidence="1">
    <location>
        <begin position="11"/>
        <end position="160"/>
    </location>
</feature>
<dbReference type="SUPFAM" id="SSF53041">
    <property type="entry name" value="Resolvase-like"/>
    <property type="match status" value="1"/>
</dbReference>
<sequence>MAKPKIVAASRAVLYARFSSDMQKDRSITDQFAVCEKYAQRERLTVVHRFSDKAKSGASMLDRDGLRDLMAATKRKEFDVLVVEATDRLSRNQADLPWIFQHLQFHGVKIITPANGEVSEMQIAFDGISNPGYSKKLAERVKRGHDGIAREGLVAGALAYGYDLVKHEPGERVINPVEAKIVVRIFTEYVNGKSPRQIADGLSLDKIPSPSGAERWNFQSIVGGEHKRGLIHNRLYIGEYVKNRFTNIKNPETGKVITRKADDDDLITAQVPHLRIIDQKLWDAAHALRKARGNKIHVASGQSERAVVPRKLHLLSGLLRCGECNGQMSITASSRNGQRIGCSASYNSRSCKHSKSYDLGKLTKLAVDSMCSHLVDPEFLKEKAREKTLEFARLERENSGARQTAVRQFDRLNIQIAKLVRTLDEEDDMPRELLASLKAKEIERKGLEERIRLLGAESNVTTLHPNVIKAFGKNIETLHEKLKRNSDDPECRMAFGNIIDSIIVHPTENAKPYDISLYARLSAVMGDFNLFPTPRSNEEIVAAEGLPRIGTGGTASLRPPLSRPSTGW</sequence>
<dbReference type="GO" id="GO:0003677">
    <property type="term" value="F:DNA binding"/>
    <property type="evidence" value="ECO:0007669"/>
    <property type="project" value="InterPro"/>
</dbReference>
<dbReference type="InterPro" id="IPR050639">
    <property type="entry name" value="SSR_resolvase"/>
</dbReference>
<feature type="domain" description="Recombinase" evidence="2">
    <location>
        <begin position="159"/>
        <end position="295"/>
    </location>
</feature>
<reference evidence="3 4" key="1">
    <citation type="submission" date="2016-11" db="EMBL/GenBank/DDBJ databases">
        <authorList>
            <person name="Jaros S."/>
            <person name="Januszkiewicz K."/>
            <person name="Wedrychowicz H."/>
        </authorList>
    </citation>
    <scope>NUCLEOTIDE SEQUENCE [LARGE SCALE GENOMIC DNA]</scope>
    <source>
        <strain evidence="3 4">GAS242</strain>
    </source>
</reference>
<dbReference type="InterPro" id="IPR038109">
    <property type="entry name" value="DNA_bind_recomb_sf"/>
</dbReference>
<dbReference type="PROSITE" id="PS51736">
    <property type="entry name" value="RECOMBINASES_3"/>
    <property type="match status" value="1"/>
</dbReference>
<dbReference type="InterPro" id="IPR025827">
    <property type="entry name" value="Zn_ribbon_recom_dom"/>
</dbReference>
<evidence type="ECO:0000313" key="4">
    <source>
        <dbReference type="Proteomes" id="UP000190675"/>
    </source>
</evidence>
<dbReference type="RefSeq" id="WP_079567197.1">
    <property type="nucleotide sequence ID" value="NZ_LT670818.1"/>
</dbReference>
<dbReference type="Gene3D" id="3.40.50.1390">
    <property type="entry name" value="Resolvase, N-terminal catalytic domain"/>
    <property type="match status" value="1"/>
</dbReference>
<proteinExistence type="predicted"/>
<dbReference type="AlphaFoldDB" id="A0A1M5LWA2"/>
<evidence type="ECO:0000313" key="3">
    <source>
        <dbReference type="EMBL" id="SHG69327.1"/>
    </source>
</evidence>
<dbReference type="Pfam" id="PF13408">
    <property type="entry name" value="Zn_ribbon_recom"/>
    <property type="match status" value="1"/>
</dbReference>
<protein>
    <submittedName>
        <fullName evidence="3">Site-specific DNA recombinase</fullName>
    </submittedName>
</protein>
<accession>A0A1M5LWA2</accession>
<organism evidence="3 4">
    <name type="scientific">Bradyrhizobium erythrophlei</name>
    <dbReference type="NCBI Taxonomy" id="1437360"/>
    <lineage>
        <taxon>Bacteria</taxon>
        <taxon>Pseudomonadati</taxon>
        <taxon>Pseudomonadota</taxon>
        <taxon>Alphaproteobacteria</taxon>
        <taxon>Hyphomicrobiales</taxon>
        <taxon>Nitrobacteraceae</taxon>
        <taxon>Bradyrhizobium</taxon>
    </lineage>
</organism>
<dbReference type="OrthoDB" id="9791494at2"/>
<dbReference type="SMART" id="SM00857">
    <property type="entry name" value="Resolvase"/>
    <property type="match status" value="1"/>
</dbReference>
<dbReference type="PROSITE" id="PS51737">
    <property type="entry name" value="RECOMBINASE_DNA_BIND"/>
    <property type="match status" value="1"/>
</dbReference>
<evidence type="ECO:0000259" key="2">
    <source>
        <dbReference type="PROSITE" id="PS51737"/>
    </source>
</evidence>
<dbReference type="GO" id="GO:0000150">
    <property type="term" value="F:DNA strand exchange activity"/>
    <property type="evidence" value="ECO:0007669"/>
    <property type="project" value="InterPro"/>
</dbReference>
<dbReference type="PANTHER" id="PTHR30461:SF23">
    <property type="entry name" value="DNA RECOMBINASE-RELATED"/>
    <property type="match status" value="1"/>
</dbReference>
<dbReference type="InterPro" id="IPR011109">
    <property type="entry name" value="DNA_bind_recombinase_dom"/>
</dbReference>